<dbReference type="Proteomes" id="UP001596175">
    <property type="component" value="Unassembled WGS sequence"/>
</dbReference>
<keyword evidence="3 5" id="KW-0378">Hydrolase</keyword>
<comment type="caution">
    <text evidence="7">The sequence shown here is derived from an EMBL/GenBank/DDBJ whole genome shotgun (WGS) entry which is preliminary data.</text>
</comment>
<feature type="domain" description="Nudix hydrolase" evidence="6">
    <location>
        <begin position="10"/>
        <end position="141"/>
    </location>
</feature>
<dbReference type="InterPro" id="IPR015797">
    <property type="entry name" value="NUDIX_hydrolase-like_dom_sf"/>
</dbReference>
<gene>
    <name evidence="7" type="ORF">ACFPK1_29280</name>
</gene>
<keyword evidence="8" id="KW-1185">Reference proteome</keyword>
<organism evidence="7 8">
    <name type="scientific">Actinomycetospora rhizophila</name>
    <dbReference type="NCBI Taxonomy" id="1416876"/>
    <lineage>
        <taxon>Bacteria</taxon>
        <taxon>Bacillati</taxon>
        <taxon>Actinomycetota</taxon>
        <taxon>Actinomycetes</taxon>
        <taxon>Pseudonocardiales</taxon>
        <taxon>Pseudonocardiaceae</taxon>
        <taxon>Actinomycetospora</taxon>
    </lineage>
</organism>
<dbReference type="PANTHER" id="PTHR43046:SF12">
    <property type="entry name" value="GDP-MANNOSE MANNOSYL HYDROLASE"/>
    <property type="match status" value="1"/>
</dbReference>
<evidence type="ECO:0000313" key="8">
    <source>
        <dbReference type="Proteomes" id="UP001596175"/>
    </source>
</evidence>
<proteinExistence type="inferred from homology"/>
<dbReference type="InterPro" id="IPR020476">
    <property type="entry name" value="Nudix_hydrolase"/>
</dbReference>
<evidence type="ECO:0000256" key="2">
    <source>
        <dbReference type="ARBA" id="ARBA00005582"/>
    </source>
</evidence>
<dbReference type="CDD" id="cd18876">
    <property type="entry name" value="NUDIX_Hydrolase"/>
    <property type="match status" value="1"/>
</dbReference>
<name>A0ABV9ZQ78_9PSEU</name>
<dbReference type="PROSITE" id="PS00893">
    <property type="entry name" value="NUDIX_BOX"/>
    <property type="match status" value="1"/>
</dbReference>
<keyword evidence="4" id="KW-0460">Magnesium</keyword>
<accession>A0ABV9ZQ78</accession>
<dbReference type="PROSITE" id="PS51462">
    <property type="entry name" value="NUDIX"/>
    <property type="match status" value="1"/>
</dbReference>
<protein>
    <submittedName>
        <fullName evidence="7">NUDIX domain-containing protein</fullName>
    </submittedName>
</protein>
<dbReference type="Pfam" id="PF00293">
    <property type="entry name" value="NUDIX"/>
    <property type="match status" value="1"/>
</dbReference>
<evidence type="ECO:0000256" key="1">
    <source>
        <dbReference type="ARBA" id="ARBA00001946"/>
    </source>
</evidence>
<reference evidence="8" key="1">
    <citation type="journal article" date="2019" name="Int. J. Syst. Evol. Microbiol.">
        <title>The Global Catalogue of Microorganisms (GCM) 10K type strain sequencing project: providing services to taxonomists for standard genome sequencing and annotation.</title>
        <authorList>
            <consortium name="The Broad Institute Genomics Platform"/>
            <consortium name="The Broad Institute Genome Sequencing Center for Infectious Disease"/>
            <person name="Wu L."/>
            <person name="Ma J."/>
        </authorList>
    </citation>
    <scope>NUCLEOTIDE SEQUENCE [LARGE SCALE GENOMIC DNA]</scope>
    <source>
        <strain evidence="8">XZYJ18</strain>
    </source>
</reference>
<evidence type="ECO:0000259" key="6">
    <source>
        <dbReference type="PROSITE" id="PS51462"/>
    </source>
</evidence>
<evidence type="ECO:0000256" key="4">
    <source>
        <dbReference type="ARBA" id="ARBA00022842"/>
    </source>
</evidence>
<dbReference type="EMBL" id="JBHSKG010000023">
    <property type="protein sequence ID" value="MFC5142352.1"/>
    <property type="molecule type" value="Genomic_DNA"/>
</dbReference>
<evidence type="ECO:0000256" key="3">
    <source>
        <dbReference type="ARBA" id="ARBA00022801"/>
    </source>
</evidence>
<dbReference type="InterPro" id="IPR000086">
    <property type="entry name" value="NUDIX_hydrolase_dom"/>
</dbReference>
<dbReference type="PRINTS" id="PR00502">
    <property type="entry name" value="NUDIXFAMILY"/>
</dbReference>
<sequence>MSSPEDSFATPRVAAGALFVDAEGRVLLVHPTYKDTWDIPGGYVERGESPASACRREVLEELGIDRVPTRLSAVDWAPHEREGDKLLFIFDCGALGSDEHKIRLDGRELDAWEWVAPTELHRYLVERLERRIHAVTAQSQDPGLYLEHGVPTFGGRVLR</sequence>
<dbReference type="Gene3D" id="3.90.79.10">
    <property type="entry name" value="Nucleoside Triphosphate Pyrophosphohydrolase"/>
    <property type="match status" value="1"/>
</dbReference>
<dbReference type="SUPFAM" id="SSF55811">
    <property type="entry name" value="Nudix"/>
    <property type="match status" value="1"/>
</dbReference>
<evidence type="ECO:0000313" key="7">
    <source>
        <dbReference type="EMBL" id="MFC5142352.1"/>
    </source>
</evidence>
<dbReference type="PANTHER" id="PTHR43046">
    <property type="entry name" value="GDP-MANNOSE MANNOSYL HYDROLASE"/>
    <property type="match status" value="1"/>
</dbReference>
<dbReference type="RefSeq" id="WP_378024475.1">
    <property type="nucleotide sequence ID" value="NZ_JBHSKG010000023.1"/>
</dbReference>
<comment type="similarity">
    <text evidence="2 5">Belongs to the Nudix hydrolase family.</text>
</comment>
<comment type="cofactor">
    <cofactor evidence="1">
        <name>Mg(2+)</name>
        <dbReference type="ChEBI" id="CHEBI:18420"/>
    </cofactor>
</comment>
<evidence type="ECO:0000256" key="5">
    <source>
        <dbReference type="RuleBase" id="RU003476"/>
    </source>
</evidence>
<dbReference type="InterPro" id="IPR020084">
    <property type="entry name" value="NUDIX_hydrolase_CS"/>
</dbReference>